<sequence>MNSNATRGRAGMIALSRSQAMNAQAIYRDFAAQIKALHGANTVHGPLNWDEKGDLKGVEAGVFEWHADGALTVAKSGPSVAVN</sequence>
<accession>A0A9Q4T9B4</accession>
<organism evidence="1 2">
    <name type="scientific">Cronobacter dublinensis</name>
    <dbReference type="NCBI Taxonomy" id="413497"/>
    <lineage>
        <taxon>Bacteria</taxon>
        <taxon>Pseudomonadati</taxon>
        <taxon>Pseudomonadota</taxon>
        <taxon>Gammaproteobacteria</taxon>
        <taxon>Enterobacterales</taxon>
        <taxon>Enterobacteriaceae</taxon>
        <taxon>Cronobacter</taxon>
    </lineage>
</organism>
<gene>
    <name evidence="1" type="ORF">EHJ13_16950</name>
</gene>
<dbReference type="Proteomes" id="UP000778262">
    <property type="component" value="Unassembled WGS sequence"/>
</dbReference>
<reference evidence="1" key="1">
    <citation type="submission" date="2018-11" db="EMBL/GenBank/DDBJ databases">
        <title>Genomics analysis of Putative Virulence Factors on Adhesion and Cytotoxicity for Cronobacter spp.</title>
        <authorList>
            <person name="Cui J."/>
        </authorList>
    </citation>
    <scope>NUCLEOTIDE SEQUENCE</scope>
    <source>
        <strain evidence="1">SD69</strain>
    </source>
</reference>
<comment type="caution">
    <text evidence="1">The sequence shown here is derived from an EMBL/GenBank/DDBJ whole genome shotgun (WGS) entry which is preliminary data.</text>
</comment>
<evidence type="ECO:0000313" key="1">
    <source>
        <dbReference type="EMBL" id="NCH89107.1"/>
    </source>
</evidence>
<dbReference type="EMBL" id="RPBY01000006">
    <property type="protein sequence ID" value="NCH89107.1"/>
    <property type="molecule type" value="Genomic_DNA"/>
</dbReference>
<dbReference type="AlphaFoldDB" id="A0A9Q4T9B4"/>
<protein>
    <submittedName>
        <fullName evidence="1">Amino acid-binding protein</fullName>
    </submittedName>
</protein>
<name>A0A9Q4T9B4_9ENTR</name>
<proteinExistence type="predicted"/>
<evidence type="ECO:0000313" key="2">
    <source>
        <dbReference type="Proteomes" id="UP000778262"/>
    </source>
</evidence>